<dbReference type="InterPro" id="IPR003006">
    <property type="entry name" value="Ig/MHC_CS"/>
</dbReference>
<reference evidence="5 6" key="1">
    <citation type="journal article" date="2023" name="Mol. Biol. Evol.">
        <title>Genomics of Secondarily Temperate Adaptation in the Only Non-Antarctic Icefish.</title>
        <authorList>
            <person name="Rivera-Colon A.G."/>
            <person name="Rayamajhi N."/>
            <person name="Minhas B.F."/>
            <person name="Madrigal G."/>
            <person name="Bilyk K.T."/>
            <person name="Yoon V."/>
            <person name="Hune M."/>
            <person name="Gregory S."/>
            <person name="Cheng C.H.C."/>
            <person name="Catchen J.M."/>
        </authorList>
    </citation>
    <scope>NUCLEOTIDE SEQUENCE [LARGE SCALE GENOMIC DNA]</scope>
    <source>
        <strain evidence="5">JC2023a</strain>
    </source>
</reference>
<sequence>MGTRIVLVEHISDQKSSEATETMRTTLHVLLTLSFFQTLVNGRASVMVIPNSSQFFEYENILVSCNSSSSWEWTPWRNDTTLVKCGSGWGKLNVSTCNVTTVKLSEGGVFWCQSKYGDSSNGVNISIVGGPVSLQSPAVPVTEGDDVTLSCRTKMADAPSADFYKDGVSIGAEDDGHMTLYNFTKSNQGAYKCRVQHAGESPESWVLMEDGSDPASLVMSPASAQVFEYRNLSLSCGDNSSVDGWRIFRSTITTFSTSATGVPTVNPGGKTSGCGDKWGNITSCGCNIYTSKQADTAIYWCESRAKQRSNSLNISVQETAVILESPILAVMKGDNVTLVCKTKDRDDLRADFYKDGSFLETGAAGHMTLHNVSGYDEGVYKCHISTEGESATSFLFVRGATAATAPRTDWVWLVLTVLRHLVVFCPVLRLHLPRGRRKDDEATYGQNDDVTTEHHF</sequence>
<dbReference type="InterPro" id="IPR013783">
    <property type="entry name" value="Ig-like_fold"/>
</dbReference>
<feature type="domain" description="Ig-like" evidence="4">
    <location>
        <begin position="318"/>
        <end position="392"/>
    </location>
</feature>
<keyword evidence="6" id="KW-1185">Reference proteome</keyword>
<dbReference type="PROSITE" id="PS00290">
    <property type="entry name" value="IG_MHC"/>
    <property type="match status" value="1"/>
</dbReference>
<accession>A0AAN8AZ89</accession>
<evidence type="ECO:0000256" key="3">
    <source>
        <dbReference type="ARBA" id="ARBA00023319"/>
    </source>
</evidence>
<comment type="caution">
    <text evidence="5">The sequence shown here is derived from an EMBL/GenBank/DDBJ whole genome shotgun (WGS) entry which is preliminary data.</text>
</comment>
<dbReference type="GO" id="GO:0007166">
    <property type="term" value="P:cell surface receptor signaling pathway"/>
    <property type="evidence" value="ECO:0007669"/>
    <property type="project" value="TreeGrafter"/>
</dbReference>
<gene>
    <name evidence="5" type="ORF">CesoFtcFv8_026501</name>
</gene>
<dbReference type="SMART" id="SM00408">
    <property type="entry name" value="IGc2"/>
    <property type="match status" value="2"/>
</dbReference>
<dbReference type="GO" id="GO:0009897">
    <property type="term" value="C:external side of plasma membrane"/>
    <property type="evidence" value="ECO:0007669"/>
    <property type="project" value="TreeGrafter"/>
</dbReference>
<dbReference type="InterPro" id="IPR036179">
    <property type="entry name" value="Ig-like_dom_sf"/>
</dbReference>
<dbReference type="InterPro" id="IPR050488">
    <property type="entry name" value="Ig_Fc_receptor"/>
</dbReference>
<dbReference type="InterPro" id="IPR003598">
    <property type="entry name" value="Ig_sub2"/>
</dbReference>
<dbReference type="Gene3D" id="2.60.40.10">
    <property type="entry name" value="Immunoglobulins"/>
    <property type="match status" value="3"/>
</dbReference>
<keyword evidence="1" id="KW-0732">Signal</keyword>
<dbReference type="Pfam" id="PF13895">
    <property type="entry name" value="Ig_2"/>
    <property type="match status" value="2"/>
</dbReference>
<dbReference type="InterPro" id="IPR003599">
    <property type="entry name" value="Ig_sub"/>
</dbReference>
<dbReference type="AlphaFoldDB" id="A0AAN8AZ89"/>
<dbReference type="SUPFAM" id="SSF48726">
    <property type="entry name" value="Immunoglobulin"/>
    <property type="match status" value="2"/>
</dbReference>
<name>A0AAN8AZ89_9TELE</name>
<proteinExistence type="predicted"/>
<evidence type="ECO:0000313" key="6">
    <source>
        <dbReference type="Proteomes" id="UP001335648"/>
    </source>
</evidence>
<feature type="domain" description="Ig-like" evidence="4">
    <location>
        <begin position="131"/>
        <end position="209"/>
    </location>
</feature>
<evidence type="ECO:0000256" key="1">
    <source>
        <dbReference type="ARBA" id="ARBA00022729"/>
    </source>
</evidence>
<dbReference type="PANTHER" id="PTHR11481">
    <property type="entry name" value="IMMUNOGLOBULIN FC RECEPTOR"/>
    <property type="match status" value="1"/>
</dbReference>
<dbReference type="PROSITE" id="PS50835">
    <property type="entry name" value="IG_LIKE"/>
    <property type="match status" value="2"/>
</dbReference>
<dbReference type="EMBL" id="JAULUE010002068">
    <property type="protein sequence ID" value="KAK5875411.1"/>
    <property type="molecule type" value="Genomic_DNA"/>
</dbReference>
<dbReference type="GO" id="GO:0006955">
    <property type="term" value="P:immune response"/>
    <property type="evidence" value="ECO:0007669"/>
    <property type="project" value="TreeGrafter"/>
</dbReference>
<dbReference type="PANTHER" id="PTHR11481:SF64">
    <property type="entry name" value="FC RECEPTOR-LIKE PROTEIN 4"/>
    <property type="match status" value="1"/>
</dbReference>
<evidence type="ECO:0000313" key="5">
    <source>
        <dbReference type="EMBL" id="KAK5875411.1"/>
    </source>
</evidence>
<organism evidence="5 6">
    <name type="scientific">Champsocephalus esox</name>
    <name type="common">pike icefish</name>
    <dbReference type="NCBI Taxonomy" id="159716"/>
    <lineage>
        <taxon>Eukaryota</taxon>
        <taxon>Metazoa</taxon>
        <taxon>Chordata</taxon>
        <taxon>Craniata</taxon>
        <taxon>Vertebrata</taxon>
        <taxon>Euteleostomi</taxon>
        <taxon>Actinopterygii</taxon>
        <taxon>Neopterygii</taxon>
        <taxon>Teleostei</taxon>
        <taxon>Neoteleostei</taxon>
        <taxon>Acanthomorphata</taxon>
        <taxon>Eupercaria</taxon>
        <taxon>Perciformes</taxon>
        <taxon>Notothenioidei</taxon>
        <taxon>Channichthyidae</taxon>
        <taxon>Champsocephalus</taxon>
    </lineage>
</organism>
<evidence type="ECO:0000259" key="4">
    <source>
        <dbReference type="PROSITE" id="PS50835"/>
    </source>
</evidence>
<keyword evidence="3" id="KW-0393">Immunoglobulin domain</keyword>
<keyword evidence="2" id="KW-1015">Disulfide bond</keyword>
<dbReference type="SMART" id="SM00409">
    <property type="entry name" value="IG"/>
    <property type="match status" value="4"/>
</dbReference>
<dbReference type="InterPro" id="IPR007110">
    <property type="entry name" value="Ig-like_dom"/>
</dbReference>
<dbReference type="GO" id="GO:0004888">
    <property type="term" value="F:transmembrane signaling receptor activity"/>
    <property type="evidence" value="ECO:0007669"/>
    <property type="project" value="TreeGrafter"/>
</dbReference>
<dbReference type="Proteomes" id="UP001335648">
    <property type="component" value="Unassembled WGS sequence"/>
</dbReference>
<protein>
    <recommendedName>
        <fullName evidence="4">Ig-like domain-containing protein</fullName>
    </recommendedName>
</protein>
<evidence type="ECO:0000256" key="2">
    <source>
        <dbReference type="ARBA" id="ARBA00023157"/>
    </source>
</evidence>